<accession>A0A0D8Y5K7</accession>
<dbReference type="InterPro" id="IPR041387">
    <property type="entry name" value="FHOD1_GBD_N"/>
</dbReference>
<evidence type="ECO:0000313" key="3">
    <source>
        <dbReference type="Proteomes" id="UP000053766"/>
    </source>
</evidence>
<reference evidence="2 3" key="1">
    <citation type="submission" date="2013-11" db="EMBL/GenBank/DDBJ databases">
        <title>Draft genome of the bovine lungworm Dictyocaulus viviparus.</title>
        <authorList>
            <person name="Mitreva M."/>
        </authorList>
    </citation>
    <scope>NUCLEOTIDE SEQUENCE [LARGE SCALE GENOMIC DNA]</scope>
    <source>
        <strain evidence="2 3">HannoverDv2000</strain>
    </source>
</reference>
<keyword evidence="3" id="KW-1185">Reference proteome</keyword>
<dbReference type="Proteomes" id="UP000053766">
    <property type="component" value="Unassembled WGS sequence"/>
</dbReference>
<organism evidence="2 3">
    <name type="scientific">Dictyocaulus viviparus</name>
    <name type="common">Bovine lungworm</name>
    <dbReference type="NCBI Taxonomy" id="29172"/>
    <lineage>
        <taxon>Eukaryota</taxon>
        <taxon>Metazoa</taxon>
        <taxon>Ecdysozoa</taxon>
        <taxon>Nematoda</taxon>
        <taxon>Chromadorea</taxon>
        <taxon>Rhabditida</taxon>
        <taxon>Rhabditina</taxon>
        <taxon>Rhabditomorpha</taxon>
        <taxon>Strongyloidea</taxon>
        <taxon>Metastrongylidae</taxon>
        <taxon>Dictyocaulus</taxon>
    </lineage>
</organism>
<protein>
    <recommendedName>
        <fullName evidence="1">FHOD1 N-terminal GTPase-binding domain-containing protein</fullName>
    </recommendedName>
</protein>
<evidence type="ECO:0000259" key="1">
    <source>
        <dbReference type="Pfam" id="PF18382"/>
    </source>
</evidence>
<evidence type="ECO:0000313" key="2">
    <source>
        <dbReference type="EMBL" id="KJH51259.1"/>
    </source>
</evidence>
<dbReference type="Gene3D" id="1.25.10.10">
    <property type="entry name" value="Leucine-rich Repeat Variant"/>
    <property type="match status" value="1"/>
</dbReference>
<dbReference type="OrthoDB" id="9806920at2759"/>
<dbReference type="STRING" id="29172.A0A0D8Y5K7"/>
<dbReference type="InterPro" id="IPR011989">
    <property type="entry name" value="ARM-like"/>
</dbReference>
<gene>
    <name evidence="2" type="ORF">DICVIV_02538</name>
</gene>
<proteinExistence type="predicted"/>
<sequence>MSIGTKFFSSPISFSRSIFPSRLFSLDNEKSYCDCLSNDNYTAATDRYASYGIAVDVLAIDFWIVKILRDTVGHFTSGNKETSIKIYIRFKLRNQLDELFFPRPSRRQFDSLAFATLFWNDSLTSGHISYTSRRCSAYHYDFLNAYFERFKQFSMMRMFLSIENRTWKYEKENQEAFDMAFISTVGDATSLAMSDCTTYNCRVQYVDDSDPFASTSNAFLEPMRPVTFSFRIHETIADQLPEVIRTLRAPHKNMDEDFYYSIKLKK</sequence>
<reference evidence="3" key="2">
    <citation type="journal article" date="2016" name="Sci. Rep.">
        <title>Dictyocaulus viviparus genome, variome and transcriptome elucidate lungworm biology and support future intervention.</title>
        <authorList>
            <person name="McNulty S.N."/>
            <person name="Strube C."/>
            <person name="Rosa B.A."/>
            <person name="Martin J.C."/>
            <person name="Tyagi R."/>
            <person name="Choi Y.J."/>
            <person name="Wang Q."/>
            <person name="Hallsworth Pepin K."/>
            <person name="Zhang X."/>
            <person name="Ozersky P."/>
            <person name="Wilson R.K."/>
            <person name="Sternberg P.W."/>
            <person name="Gasser R.B."/>
            <person name="Mitreva M."/>
        </authorList>
    </citation>
    <scope>NUCLEOTIDE SEQUENCE [LARGE SCALE GENOMIC DNA]</scope>
    <source>
        <strain evidence="3">HannoverDv2000</strain>
    </source>
</reference>
<dbReference type="AlphaFoldDB" id="A0A0D8Y5K7"/>
<feature type="domain" description="FHOD1 N-terminal GTPase-binding" evidence="1">
    <location>
        <begin position="201"/>
        <end position="255"/>
    </location>
</feature>
<name>A0A0D8Y5K7_DICVI</name>
<dbReference type="EMBL" id="KN716187">
    <property type="protein sequence ID" value="KJH51259.1"/>
    <property type="molecule type" value="Genomic_DNA"/>
</dbReference>
<dbReference type="Pfam" id="PF18382">
    <property type="entry name" value="Formin_GBD_N"/>
    <property type="match status" value="1"/>
</dbReference>